<feature type="transmembrane region" description="Helical" evidence="6">
    <location>
        <begin position="519"/>
        <end position="537"/>
    </location>
</feature>
<feature type="transmembrane region" description="Helical" evidence="6">
    <location>
        <begin position="557"/>
        <end position="576"/>
    </location>
</feature>
<comment type="subcellular location">
    <subcellularLocation>
        <location evidence="1">Membrane</location>
        <topology evidence="1">Multi-pass membrane protein</topology>
    </subcellularLocation>
</comment>
<feature type="transmembrane region" description="Helical" evidence="6">
    <location>
        <begin position="167"/>
        <end position="185"/>
    </location>
</feature>
<evidence type="ECO:0000256" key="3">
    <source>
        <dbReference type="ARBA" id="ARBA00022989"/>
    </source>
</evidence>
<keyword evidence="8" id="KW-1185">Reference proteome</keyword>
<dbReference type="GO" id="GO:0005783">
    <property type="term" value="C:endoplasmic reticulum"/>
    <property type="evidence" value="ECO:0007669"/>
    <property type="project" value="TreeGrafter"/>
</dbReference>
<dbReference type="InterPro" id="IPR004776">
    <property type="entry name" value="Mem_transp_PIN-like"/>
</dbReference>
<reference evidence="7" key="1">
    <citation type="submission" date="2023-03" db="EMBL/GenBank/DDBJ databases">
        <title>Massive genome expansion in bonnet fungi (Mycena s.s.) driven by repeated elements and novel gene families across ecological guilds.</title>
        <authorList>
            <consortium name="Lawrence Berkeley National Laboratory"/>
            <person name="Harder C.B."/>
            <person name="Miyauchi S."/>
            <person name="Viragh M."/>
            <person name="Kuo A."/>
            <person name="Thoen E."/>
            <person name="Andreopoulos B."/>
            <person name="Lu D."/>
            <person name="Skrede I."/>
            <person name="Drula E."/>
            <person name="Henrissat B."/>
            <person name="Morin E."/>
            <person name="Kohler A."/>
            <person name="Barry K."/>
            <person name="LaButti K."/>
            <person name="Morin E."/>
            <person name="Salamov A."/>
            <person name="Lipzen A."/>
            <person name="Mereny Z."/>
            <person name="Hegedus B."/>
            <person name="Baldrian P."/>
            <person name="Stursova M."/>
            <person name="Weitz H."/>
            <person name="Taylor A."/>
            <person name="Grigoriev I.V."/>
            <person name="Nagy L.G."/>
            <person name="Martin F."/>
            <person name="Kauserud H."/>
        </authorList>
    </citation>
    <scope>NUCLEOTIDE SEQUENCE</scope>
    <source>
        <strain evidence="7">CBHHK002</strain>
    </source>
</reference>
<proteinExistence type="predicted"/>
<sequence length="581" mass="62663">MSSLQTLMLDCGLLQSAQEDGPFVPLLVTVFTSILEVFLLCLAGYILAGRGILDKKTQKQLNRLNVSLFTPSLLFSKVAFFLSPEKLKELWIIPIFFVIVTTVSMSVSFLLGSIFRVKRSQRNFAMAAAMFMNSNSLPIALMQSLVVTVPGLKWGKGDNKNAMVGRALTYLVLYSTLGMVLRWSYGVRLLAQSDPESEAGASADTVDETSPLLGEPVGFPADEGTLRPNSSAYDDPVPHISVQAPPPPPLLRPGHERRRSRFYNSFPNSPNQSRVQLPTVDSIPNSASQSTFAASPVGSEDSEDELLPGPTEPAPSALPQHVRPSTRHVRQGSTISQVGAGPAGHLRRTRRRLYRAWVALNEFMTVPLWAALASLVVACVQPLQHALDDHMQPIKGAVTSAGNCSIPLTLIVLGGYFYPAPPEGAAANGHANGNGVGNGHGNGAKHARRMSQSTHSLLESVREMFGKQKNSAPAGPFPGETKTVVIAVLSRMILTPLLLLPLMVVCARFDLHAVFDDPVFVVANVLLVSSPPALTLAQITQAASGDAFERLISRTTFWAYCVVTPPMTIVYVIIGLKLSKL</sequence>
<evidence type="ECO:0000313" key="8">
    <source>
        <dbReference type="Proteomes" id="UP001218218"/>
    </source>
</evidence>
<name>A0AAD7EVJ7_9AGAR</name>
<feature type="transmembrane region" description="Helical" evidence="6">
    <location>
        <begin position="356"/>
        <end position="383"/>
    </location>
</feature>
<evidence type="ECO:0000256" key="2">
    <source>
        <dbReference type="ARBA" id="ARBA00022692"/>
    </source>
</evidence>
<feature type="compositionally biased region" description="Polar residues" evidence="5">
    <location>
        <begin position="262"/>
        <end position="276"/>
    </location>
</feature>
<dbReference type="GO" id="GO:0055085">
    <property type="term" value="P:transmembrane transport"/>
    <property type="evidence" value="ECO:0007669"/>
    <property type="project" value="InterPro"/>
</dbReference>
<feature type="transmembrane region" description="Helical" evidence="6">
    <location>
        <begin position="484"/>
        <end position="507"/>
    </location>
</feature>
<evidence type="ECO:0000256" key="5">
    <source>
        <dbReference type="SAM" id="MobiDB-lite"/>
    </source>
</evidence>
<feature type="transmembrane region" description="Helical" evidence="6">
    <location>
        <begin position="23"/>
        <end position="46"/>
    </location>
</feature>
<evidence type="ECO:0000256" key="6">
    <source>
        <dbReference type="SAM" id="Phobius"/>
    </source>
</evidence>
<protein>
    <submittedName>
        <fullName evidence="7">Membrane transport protein-domain-containing protein</fullName>
    </submittedName>
</protein>
<gene>
    <name evidence="7" type="ORF">DFH08DRAFT_85126</name>
</gene>
<keyword evidence="4 6" id="KW-0472">Membrane</keyword>
<evidence type="ECO:0000256" key="4">
    <source>
        <dbReference type="ARBA" id="ARBA00023136"/>
    </source>
</evidence>
<feature type="region of interest" description="Disordered" evidence="5">
    <location>
        <begin position="198"/>
        <end position="345"/>
    </location>
</feature>
<dbReference type="GO" id="GO:0016020">
    <property type="term" value="C:membrane"/>
    <property type="evidence" value="ECO:0007669"/>
    <property type="project" value="UniProtKB-SubCell"/>
</dbReference>
<dbReference type="Pfam" id="PF03547">
    <property type="entry name" value="Mem_trans"/>
    <property type="match status" value="1"/>
</dbReference>
<feature type="compositionally biased region" description="Polar residues" evidence="5">
    <location>
        <begin position="282"/>
        <end position="293"/>
    </location>
</feature>
<accession>A0AAD7EVJ7</accession>
<organism evidence="7 8">
    <name type="scientific">Mycena albidolilacea</name>
    <dbReference type="NCBI Taxonomy" id="1033008"/>
    <lineage>
        <taxon>Eukaryota</taxon>
        <taxon>Fungi</taxon>
        <taxon>Dikarya</taxon>
        <taxon>Basidiomycota</taxon>
        <taxon>Agaricomycotina</taxon>
        <taxon>Agaricomycetes</taxon>
        <taxon>Agaricomycetidae</taxon>
        <taxon>Agaricales</taxon>
        <taxon>Marasmiineae</taxon>
        <taxon>Mycenaceae</taxon>
        <taxon>Mycena</taxon>
    </lineage>
</organism>
<comment type="caution">
    <text evidence="7">The sequence shown here is derived from an EMBL/GenBank/DDBJ whole genome shotgun (WGS) entry which is preliminary data.</text>
</comment>
<dbReference type="Proteomes" id="UP001218218">
    <property type="component" value="Unassembled WGS sequence"/>
</dbReference>
<dbReference type="EMBL" id="JARIHO010000012">
    <property type="protein sequence ID" value="KAJ7352363.1"/>
    <property type="molecule type" value="Genomic_DNA"/>
</dbReference>
<dbReference type="PANTHER" id="PTHR31794:SF2">
    <property type="entry name" value="AUXIN EFFLUX TRANSPORTER FAMILY PROTEIN (EUROFUNG)"/>
    <property type="match status" value="1"/>
</dbReference>
<feature type="transmembrane region" description="Helical" evidence="6">
    <location>
        <begin position="90"/>
        <end position="112"/>
    </location>
</feature>
<keyword evidence="2 6" id="KW-0812">Transmembrane</keyword>
<dbReference type="PANTHER" id="PTHR31794">
    <property type="entry name" value="AUXIN EFFLUX TRANSPORTER FAMILY PROTEIN (EUROFUNG)"/>
    <property type="match status" value="1"/>
</dbReference>
<keyword evidence="3 6" id="KW-1133">Transmembrane helix</keyword>
<evidence type="ECO:0000256" key="1">
    <source>
        <dbReference type="ARBA" id="ARBA00004141"/>
    </source>
</evidence>
<feature type="transmembrane region" description="Helical" evidence="6">
    <location>
        <begin position="124"/>
        <end position="147"/>
    </location>
</feature>
<dbReference type="AlphaFoldDB" id="A0AAD7EVJ7"/>
<feature type="transmembrane region" description="Helical" evidence="6">
    <location>
        <begin position="66"/>
        <end position="84"/>
    </location>
</feature>
<evidence type="ECO:0000313" key="7">
    <source>
        <dbReference type="EMBL" id="KAJ7352363.1"/>
    </source>
</evidence>